<dbReference type="AlphaFoldDB" id="A0AAF0V3Y7"/>
<name>A0AAF0V3Y7_SOLVR</name>
<keyword evidence="2" id="KW-1185">Reference proteome</keyword>
<organism evidence="1 2">
    <name type="scientific">Solanum verrucosum</name>
    <dbReference type="NCBI Taxonomy" id="315347"/>
    <lineage>
        <taxon>Eukaryota</taxon>
        <taxon>Viridiplantae</taxon>
        <taxon>Streptophyta</taxon>
        <taxon>Embryophyta</taxon>
        <taxon>Tracheophyta</taxon>
        <taxon>Spermatophyta</taxon>
        <taxon>Magnoliopsida</taxon>
        <taxon>eudicotyledons</taxon>
        <taxon>Gunneridae</taxon>
        <taxon>Pentapetalae</taxon>
        <taxon>asterids</taxon>
        <taxon>lamiids</taxon>
        <taxon>Solanales</taxon>
        <taxon>Solanaceae</taxon>
        <taxon>Solanoideae</taxon>
        <taxon>Solaneae</taxon>
        <taxon>Solanum</taxon>
    </lineage>
</organism>
<evidence type="ECO:0000313" key="1">
    <source>
        <dbReference type="EMBL" id="WMV58403.1"/>
    </source>
</evidence>
<reference evidence="1" key="1">
    <citation type="submission" date="2023-08" db="EMBL/GenBank/DDBJ databases">
        <title>A de novo genome assembly of Solanum verrucosum Schlechtendal, a Mexican diploid species geographically isolated from the other diploid A-genome species in potato relatives.</title>
        <authorList>
            <person name="Hosaka K."/>
        </authorList>
    </citation>
    <scope>NUCLEOTIDE SEQUENCE</scope>
    <source>
        <tissue evidence="1">Young leaves</tissue>
    </source>
</reference>
<dbReference type="EMBL" id="CP133623">
    <property type="protein sequence ID" value="WMV58403.1"/>
    <property type="molecule type" value="Genomic_DNA"/>
</dbReference>
<evidence type="ECO:0000313" key="2">
    <source>
        <dbReference type="Proteomes" id="UP001234989"/>
    </source>
</evidence>
<gene>
    <name evidence="1" type="ORF">MTR67_051788</name>
</gene>
<protein>
    <submittedName>
        <fullName evidence="1">Uncharacterized protein</fullName>
    </submittedName>
</protein>
<sequence length="26" mass="3223">MIHGNLKSMRRIILPMILNKRQWYLP</sequence>
<proteinExistence type="predicted"/>
<accession>A0AAF0V3Y7</accession>
<dbReference type="Proteomes" id="UP001234989">
    <property type="component" value="Chromosome 12"/>
</dbReference>